<dbReference type="GeneID" id="19950557"/>
<dbReference type="AlphaFoldDB" id="T0Q3X3"/>
<feature type="compositionally biased region" description="Basic and acidic residues" evidence="7">
    <location>
        <begin position="547"/>
        <end position="562"/>
    </location>
</feature>
<dbReference type="PROSITE" id="PS00022">
    <property type="entry name" value="EGF_1"/>
    <property type="match status" value="1"/>
</dbReference>
<reference evidence="12 13" key="1">
    <citation type="submission" date="2012-04" db="EMBL/GenBank/DDBJ databases">
        <title>The Genome Sequence of Saprolegnia declina VS20.</title>
        <authorList>
            <consortium name="The Broad Institute Genome Sequencing Platform"/>
            <person name="Russ C."/>
            <person name="Nusbaum C."/>
            <person name="Tyler B."/>
            <person name="van West P."/>
            <person name="Dieguez-Uribeondo J."/>
            <person name="de Bruijn I."/>
            <person name="Tripathy S."/>
            <person name="Jiang R."/>
            <person name="Young S.K."/>
            <person name="Zeng Q."/>
            <person name="Gargeya S."/>
            <person name="Fitzgerald M."/>
            <person name="Haas B."/>
            <person name="Abouelleil A."/>
            <person name="Alvarado L."/>
            <person name="Arachchi H.M."/>
            <person name="Berlin A."/>
            <person name="Chapman S.B."/>
            <person name="Goldberg J."/>
            <person name="Griggs A."/>
            <person name="Gujja S."/>
            <person name="Hansen M."/>
            <person name="Howarth C."/>
            <person name="Imamovic A."/>
            <person name="Larimer J."/>
            <person name="McCowen C."/>
            <person name="Montmayeur A."/>
            <person name="Murphy C."/>
            <person name="Neiman D."/>
            <person name="Pearson M."/>
            <person name="Priest M."/>
            <person name="Roberts A."/>
            <person name="Saif S."/>
            <person name="Shea T."/>
            <person name="Sisk P."/>
            <person name="Sykes S."/>
            <person name="Wortman J."/>
            <person name="Nusbaum C."/>
            <person name="Birren B."/>
        </authorList>
    </citation>
    <scope>NUCLEOTIDE SEQUENCE [LARGE SCALE GENOMIC DNA]</scope>
    <source>
        <strain evidence="12 13">VS20</strain>
    </source>
</reference>
<evidence type="ECO:0000256" key="7">
    <source>
        <dbReference type="SAM" id="MobiDB-lite"/>
    </source>
</evidence>
<dbReference type="EMBL" id="JH767163">
    <property type="protein sequence ID" value="EQC32504.1"/>
    <property type="molecule type" value="Genomic_DNA"/>
</dbReference>
<keyword evidence="8" id="KW-1133">Transmembrane helix</keyword>
<evidence type="ECO:0000313" key="12">
    <source>
        <dbReference type="EMBL" id="EQC32504.1"/>
    </source>
</evidence>
<dbReference type="GO" id="GO:0005524">
    <property type="term" value="F:ATP binding"/>
    <property type="evidence" value="ECO:0007669"/>
    <property type="project" value="UniProtKB-KW"/>
</dbReference>
<feature type="transmembrane region" description="Helical" evidence="8">
    <location>
        <begin position="589"/>
        <end position="608"/>
    </location>
</feature>
<evidence type="ECO:0000256" key="3">
    <source>
        <dbReference type="ARBA" id="ARBA00022840"/>
    </source>
</evidence>
<dbReference type="InterPro" id="IPR013111">
    <property type="entry name" value="EGF_extracell"/>
</dbReference>
<keyword evidence="4" id="KW-1015">Disulfide bond</keyword>
<comment type="catalytic activity">
    <reaction evidence="6">
        <text>L-glutamyl-[protein] + L-glutamate + ATP = gamma-L-glutamyl-L-glutamyl-[protein] + ADP + phosphate + H(+)</text>
        <dbReference type="Rhea" id="RHEA:60144"/>
        <dbReference type="Rhea" id="RHEA-COMP:10208"/>
        <dbReference type="Rhea" id="RHEA-COMP:15517"/>
        <dbReference type="ChEBI" id="CHEBI:15378"/>
        <dbReference type="ChEBI" id="CHEBI:29973"/>
        <dbReference type="ChEBI" id="CHEBI:29985"/>
        <dbReference type="ChEBI" id="CHEBI:30616"/>
        <dbReference type="ChEBI" id="CHEBI:43474"/>
        <dbReference type="ChEBI" id="CHEBI:143622"/>
        <dbReference type="ChEBI" id="CHEBI:456216"/>
    </reaction>
    <physiologicalReaction direction="left-to-right" evidence="6">
        <dbReference type="Rhea" id="RHEA:60145"/>
    </physiologicalReaction>
</comment>
<name>T0Q3X3_SAPDV</name>
<dbReference type="PROSITE" id="PS01186">
    <property type="entry name" value="EGF_2"/>
    <property type="match status" value="1"/>
</dbReference>
<dbReference type="OMA" id="PHDGKAM"/>
<feature type="chain" id="PRO_5004569511" description="Tubulin--tyrosine ligase-like protein 5" evidence="9">
    <location>
        <begin position="19"/>
        <end position="620"/>
    </location>
</feature>
<dbReference type="Gene3D" id="2.10.25.10">
    <property type="entry name" value="Laminin"/>
    <property type="match status" value="1"/>
</dbReference>
<keyword evidence="9" id="KW-0732">Signal</keyword>
<dbReference type="GO" id="GO:0036064">
    <property type="term" value="C:ciliary basal body"/>
    <property type="evidence" value="ECO:0007669"/>
    <property type="project" value="TreeGrafter"/>
</dbReference>
<dbReference type="PANTHER" id="PTHR12241">
    <property type="entry name" value="TUBULIN POLYGLUTAMYLASE"/>
    <property type="match status" value="1"/>
</dbReference>
<protein>
    <recommendedName>
        <fullName evidence="5">Tubulin--tyrosine ligase-like protein 5</fullName>
    </recommendedName>
</protein>
<keyword evidence="8" id="KW-0812">Transmembrane</keyword>
<feature type="signal peptide" evidence="9">
    <location>
        <begin position="1"/>
        <end position="18"/>
    </location>
</feature>
<keyword evidence="2" id="KW-0547">Nucleotide-binding</keyword>
<dbReference type="GO" id="GO:0000226">
    <property type="term" value="P:microtubule cytoskeleton organization"/>
    <property type="evidence" value="ECO:0007669"/>
    <property type="project" value="TreeGrafter"/>
</dbReference>
<dbReference type="VEuPathDB" id="FungiDB:SDRG_09830"/>
<dbReference type="RefSeq" id="XP_008614005.1">
    <property type="nucleotide sequence ID" value="XM_008615783.1"/>
</dbReference>
<gene>
    <name evidence="12" type="ORF">SDRG_09830</name>
</gene>
<dbReference type="Pfam" id="PF03133">
    <property type="entry name" value="TTL"/>
    <property type="match status" value="1"/>
</dbReference>
<dbReference type="Gene3D" id="3.30.470.20">
    <property type="entry name" value="ATP-grasp fold, B domain"/>
    <property type="match status" value="1"/>
</dbReference>
<evidence type="ECO:0000256" key="1">
    <source>
        <dbReference type="ARBA" id="ARBA00022598"/>
    </source>
</evidence>
<dbReference type="InterPro" id="IPR000742">
    <property type="entry name" value="EGF"/>
</dbReference>
<sequence>MRSFLWLALACAAVAVAGDRKAKTFLLPETARFHLGPLLQAFDTLGITEYDSEDADSWRAAKHTDDIDLIWSYEYVQLGAIGPLKRRHKVNHLPGSFVLVSKGHVYETQLRLQAEHSKFDFNFIPAQYRLPQDVDEFSAAFRARRDDPLVATKPDDALYNRRWLLKSQAHRGVRFFSGMEELGEHMHTNDMVAQCIEPLLISGHKFDIGLYVAVTSIDPLRIYIYHNALLRMCKLPYPVSLDNAADLESYVVDEYLPPWEMPALRDFYSELPSKTSEGTSHFGVLKKHLETIGLDADRFEREIYGDVVKIIAGNRAHFLDAERTYRRQHRQAQDNVGSNFFEMYRFDFMVEDNGKPWLMEVNQSPNLAPKYFASGTDAAMKEGIVHDLLHMVGVQSPSDRNSPPQLDAARCAEQCKDKASQFWDINCWRCEKWLSKHAAQTLFEAATEHARRGKFNLVYPANSAYDEFVAGGLSAHDKNFAAYLRSFSNHAAKEPSELLDAPFCSRRNDCSKHGDCVNGACVCDVGYEGKTCYISTGRKQREEAAARKAEKEAAQADEEAARPKAPAGELLPPGNLRDAQDAPMYPRSMVVFLFGAVFTLTGAFAYANRKYLHKTPTKSS</sequence>
<evidence type="ECO:0000256" key="9">
    <source>
        <dbReference type="SAM" id="SignalP"/>
    </source>
</evidence>
<evidence type="ECO:0000259" key="10">
    <source>
        <dbReference type="PROSITE" id="PS00022"/>
    </source>
</evidence>
<evidence type="ECO:0000313" key="13">
    <source>
        <dbReference type="Proteomes" id="UP000030762"/>
    </source>
</evidence>
<dbReference type="eggNOG" id="KOG2156">
    <property type="taxonomic scope" value="Eukaryota"/>
</dbReference>
<dbReference type="GO" id="GO:0015631">
    <property type="term" value="F:tubulin binding"/>
    <property type="evidence" value="ECO:0007669"/>
    <property type="project" value="TreeGrafter"/>
</dbReference>
<feature type="region of interest" description="Disordered" evidence="7">
    <location>
        <begin position="547"/>
        <end position="579"/>
    </location>
</feature>
<evidence type="ECO:0000259" key="11">
    <source>
        <dbReference type="PROSITE" id="PS01186"/>
    </source>
</evidence>
<evidence type="ECO:0000256" key="2">
    <source>
        <dbReference type="ARBA" id="ARBA00022741"/>
    </source>
</evidence>
<keyword evidence="1" id="KW-0436">Ligase</keyword>
<dbReference type="SUPFAM" id="SSF56059">
    <property type="entry name" value="Glutathione synthetase ATP-binding domain-like"/>
    <property type="match status" value="1"/>
</dbReference>
<feature type="domain" description="EGF-like" evidence="10 11">
    <location>
        <begin position="521"/>
        <end position="532"/>
    </location>
</feature>
<keyword evidence="13" id="KW-1185">Reference proteome</keyword>
<evidence type="ECO:0000256" key="8">
    <source>
        <dbReference type="SAM" id="Phobius"/>
    </source>
</evidence>
<organism evidence="12 13">
    <name type="scientific">Saprolegnia diclina (strain VS20)</name>
    <dbReference type="NCBI Taxonomy" id="1156394"/>
    <lineage>
        <taxon>Eukaryota</taxon>
        <taxon>Sar</taxon>
        <taxon>Stramenopiles</taxon>
        <taxon>Oomycota</taxon>
        <taxon>Saprolegniomycetes</taxon>
        <taxon>Saprolegniales</taxon>
        <taxon>Saprolegniaceae</taxon>
        <taxon>Saprolegnia</taxon>
    </lineage>
</organism>
<dbReference type="OrthoDB" id="202825at2759"/>
<evidence type="ECO:0000256" key="4">
    <source>
        <dbReference type="ARBA" id="ARBA00023157"/>
    </source>
</evidence>
<dbReference type="PROSITE" id="PS51221">
    <property type="entry name" value="TTL"/>
    <property type="match status" value="1"/>
</dbReference>
<dbReference type="InterPro" id="IPR004344">
    <property type="entry name" value="TTL/TTLL_fam"/>
</dbReference>
<keyword evidence="8" id="KW-0472">Membrane</keyword>
<proteinExistence type="predicted"/>
<dbReference type="InParanoid" id="T0Q3X3"/>
<dbReference type="Pfam" id="PF07974">
    <property type="entry name" value="EGF_2"/>
    <property type="match status" value="1"/>
</dbReference>
<dbReference type="PANTHER" id="PTHR12241:SF145">
    <property type="entry name" value="TUBULIN POLYGLUTAMYLASE TTLL5"/>
    <property type="match status" value="1"/>
</dbReference>
<dbReference type="Proteomes" id="UP000030762">
    <property type="component" value="Unassembled WGS sequence"/>
</dbReference>
<evidence type="ECO:0000256" key="6">
    <source>
        <dbReference type="ARBA" id="ARBA00049274"/>
    </source>
</evidence>
<dbReference type="GO" id="GO:0070740">
    <property type="term" value="F:tubulin-glutamic acid ligase activity"/>
    <property type="evidence" value="ECO:0007669"/>
    <property type="project" value="TreeGrafter"/>
</dbReference>
<accession>T0Q3X3</accession>
<keyword evidence="3" id="KW-0067">ATP-binding</keyword>
<evidence type="ECO:0000256" key="5">
    <source>
        <dbReference type="ARBA" id="ARBA00041448"/>
    </source>
</evidence>